<dbReference type="AlphaFoldDB" id="A0A1M6HW28"/>
<sequence length="89" mass="9811">MRSVLCFPKGFTVAATEPTHPPTPVWVPLAPAAERVSLCERTLRRAMANGELTGYRFGKALRVKVTELDAWAESKAMPNARTTGTGRRR</sequence>
<evidence type="ECO:0000313" key="2">
    <source>
        <dbReference type="EMBL" id="SHJ26432.1"/>
    </source>
</evidence>
<reference evidence="2 3" key="1">
    <citation type="submission" date="2016-11" db="EMBL/GenBank/DDBJ databases">
        <authorList>
            <person name="Jaros S."/>
            <person name="Januszkiewicz K."/>
            <person name="Wedrychowicz H."/>
        </authorList>
    </citation>
    <scope>NUCLEOTIDE SEQUENCE [LARGE SCALE GENOMIC DNA]</scope>
    <source>
        <strain evidence="2 3">DSM 12906</strain>
    </source>
</reference>
<protein>
    <submittedName>
        <fullName evidence="2">DNA binding domain-containing protein, excisionase family</fullName>
    </submittedName>
</protein>
<dbReference type="Proteomes" id="UP000184512">
    <property type="component" value="Unassembled WGS sequence"/>
</dbReference>
<dbReference type="EMBL" id="FQZG01000035">
    <property type="protein sequence ID" value="SHJ26432.1"/>
    <property type="molecule type" value="Genomic_DNA"/>
</dbReference>
<dbReference type="InterPro" id="IPR010093">
    <property type="entry name" value="SinI_DNA-bd"/>
</dbReference>
<dbReference type="GO" id="GO:0003677">
    <property type="term" value="F:DNA binding"/>
    <property type="evidence" value="ECO:0007669"/>
    <property type="project" value="InterPro"/>
</dbReference>
<dbReference type="InterPro" id="IPR041657">
    <property type="entry name" value="HTH_17"/>
</dbReference>
<evidence type="ECO:0000259" key="1">
    <source>
        <dbReference type="Pfam" id="PF12728"/>
    </source>
</evidence>
<feature type="domain" description="Helix-turn-helix" evidence="1">
    <location>
        <begin position="32"/>
        <end position="75"/>
    </location>
</feature>
<proteinExistence type="predicted"/>
<accession>A0A1M6HW28</accession>
<evidence type="ECO:0000313" key="3">
    <source>
        <dbReference type="Proteomes" id="UP000184512"/>
    </source>
</evidence>
<dbReference type="STRING" id="1123357.SAMN02745244_02085"/>
<gene>
    <name evidence="2" type="ORF">SAMN02745244_02085</name>
</gene>
<dbReference type="NCBIfam" id="TIGR01764">
    <property type="entry name" value="excise"/>
    <property type="match status" value="1"/>
</dbReference>
<keyword evidence="3" id="KW-1185">Reference proteome</keyword>
<organism evidence="2 3">
    <name type="scientific">Tessaracoccus bendigoensis DSM 12906</name>
    <dbReference type="NCBI Taxonomy" id="1123357"/>
    <lineage>
        <taxon>Bacteria</taxon>
        <taxon>Bacillati</taxon>
        <taxon>Actinomycetota</taxon>
        <taxon>Actinomycetes</taxon>
        <taxon>Propionibacteriales</taxon>
        <taxon>Propionibacteriaceae</taxon>
        <taxon>Tessaracoccus</taxon>
    </lineage>
</organism>
<dbReference type="Pfam" id="PF12728">
    <property type="entry name" value="HTH_17"/>
    <property type="match status" value="1"/>
</dbReference>
<dbReference type="RefSeq" id="WP_342741726.1">
    <property type="nucleotide sequence ID" value="NZ_FQZG01000035.1"/>
</dbReference>
<name>A0A1M6HW28_9ACTN</name>